<name>A0AA39XDD1_9PEZI</name>
<keyword evidence="2" id="KW-1185">Reference proteome</keyword>
<comment type="caution">
    <text evidence="1">The sequence shown here is derived from an EMBL/GenBank/DDBJ whole genome shotgun (WGS) entry which is preliminary data.</text>
</comment>
<dbReference type="Proteomes" id="UP001175000">
    <property type="component" value="Unassembled WGS sequence"/>
</dbReference>
<dbReference type="AlphaFoldDB" id="A0AA39XDD1"/>
<evidence type="ECO:0000313" key="2">
    <source>
        <dbReference type="Proteomes" id="UP001175000"/>
    </source>
</evidence>
<protein>
    <submittedName>
        <fullName evidence="1">Uncharacterized protein</fullName>
    </submittedName>
</protein>
<accession>A0AA39XDD1</accession>
<gene>
    <name evidence="1" type="ORF">B0T14DRAFT_1402</name>
</gene>
<evidence type="ECO:0000313" key="1">
    <source>
        <dbReference type="EMBL" id="KAK0631317.1"/>
    </source>
</evidence>
<sequence length="160" mass="17423">MEYISKRPAPTMAPGNVIEHTVALSSSIAPIPFPSPEAPWQTRDVSHEDWRVFSEQLLPKSTQSLDKPTATDGESEAAFQRCINCVVEEWNAKFFKPRGLRVKIDFGEKKAEDGPHGLGFKWGNTFVGISKNSGGVGLMLPGGVLVGVATKNKAQGEEKK</sequence>
<dbReference type="EMBL" id="JAULSU010000001">
    <property type="protein sequence ID" value="KAK0631317.1"/>
    <property type="molecule type" value="Genomic_DNA"/>
</dbReference>
<organism evidence="1 2">
    <name type="scientific">Immersiella caudata</name>
    <dbReference type="NCBI Taxonomy" id="314043"/>
    <lineage>
        <taxon>Eukaryota</taxon>
        <taxon>Fungi</taxon>
        <taxon>Dikarya</taxon>
        <taxon>Ascomycota</taxon>
        <taxon>Pezizomycotina</taxon>
        <taxon>Sordariomycetes</taxon>
        <taxon>Sordariomycetidae</taxon>
        <taxon>Sordariales</taxon>
        <taxon>Lasiosphaeriaceae</taxon>
        <taxon>Immersiella</taxon>
    </lineage>
</organism>
<proteinExistence type="predicted"/>
<reference evidence="1" key="1">
    <citation type="submission" date="2023-06" db="EMBL/GenBank/DDBJ databases">
        <title>Genome-scale phylogeny and comparative genomics of the fungal order Sordariales.</title>
        <authorList>
            <consortium name="Lawrence Berkeley National Laboratory"/>
            <person name="Hensen N."/>
            <person name="Bonometti L."/>
            <person name="Westerberg I."/>
            <person name="Brannstrom I.O."/>
            <person name="Guillou S."/>
            <person name="Cros-Aarteil S."/>
            <person name="Calhoun S."/>
            <person name="Haridas S."/>
            <person name="Kuo A."/>
            <person name="Mondo S."/>
            <person name="Pangilinan J."/>
            <person name="Riley R."/>
            <person name="Labutti K."/>
            <person name="Andreopoulos B."/>
            <person name="Lipzen A."/>
            <person name="Chen C."/>
            <person name="Yanf M."/>
            <person name="Daum C."/>
            <person name="Ng V."/>
            <person name="Clum A."/>
            <person name="Steindorff A."/>
            <person name="Ohm R."/>
            <person name="Martin F."/>
            <person name="Silar P."/>
            <person name="Natvig D."/>
            <person name="Lalanne C."/>
            <person name="Gautier V."/>
            <person name="Ament-Velasquez S.L."/>
            <person name="Kruys A."/>
            <person name="Hutchinson M.I."/>
            <person name="Powell A.J."/>
            <person name="Barry K."/>
            <person name="Miller A.N."/>
            <person name="Grigoriev I.V."/>
            <person name="Debuchy R."/>
            <person name="Gladieux P."/>
            <person name="Thoren M.H."/>
            <person name="Johannesson H."/>
        </authorList>
    </citation>
    <scope>NUCLEOTIDE SEQUENCE</scope>
    <source>
        <strain evidence="1">CBS 606.72</strain>
    </source>
</reference>